<dbReference type="AlphaFoldDB" id="A0A5B7J330"/>
<comment type="caution">
    <text evidence="1">The sequence shown here is derived from an EMBL/GenBank/DDBJ whole genome shotgun (WGS) entry which is preliminary data.</text>
</comment>
<sequence>MRFGMATDSGRRGTSHDLDSGIVFGLAWSRLILDGSRETTCRFPSPTLTALRRHATQRYAPIPGLHVKAL</sequence>
<keyword evidence="2" id="KW-1185">Reference proteome</keyword>
<reference evidence="1 2" key="1">
    <citation type="submission" date="2019-05" db="EMBL/GenBank/DDBJ databases">
        <title>Another draft genome of Portunus trituberculatus and its Hox gene families provides insights of decapod evolution.</title>
        <authorList>
            <person name="Jeong J.-H."/>
            <person name="Song I."/>
            <person name="Kim S."/>
            <person name="Choi T."/>
            <person name="Kim D."/>
            <person name="Ryu S."/>
            <person name="Kim W."/>
        </authorList>
    </citation>
    <scope>NUCLEOTIDE SEQUENCE [LARGE SCALE GENOMIC DNA]</scope>
    <source>
        <tissue evidence="1">Muscle</tissue>
    </source>
</reference>
<accession>A0A5B7J330</accession>
<gene>
    <name evidence="1" type="ORF">E2C01_084088</name>
</gene>
<dbReference type="EMBL" id="VSRR010080071">
    <property type="protein sequence ID" value="MPC89155.1"/>
    <property type="molecule type" value="Genomic_DNA"/>
</dbReference>
<organism evidence="1 2">
    <name type="scientific">Portunus trituberculatus</name>
    <name type="common">Swimming crab</name>
    <name type="synonym">Neptunus trituberculatus</name>
    <dbReference type="NCBI Taxonomy" id="210409"/>
    <lineage>
        <taxon>Eukaryota</taxon>
        <taxon>Metazoa</taxon>
        <taxon>Ecdysozoa</taxon>
        <taxon>Arthropoda</taxon>
        <taxon>Crustacea</taxon>
        <taxon>Multicrustacea</taxon>
        <taxon>Malacostraca</taxon>
        <taxon>Eumalacostraca</taxon>
        <taxon>Eucarida</taxon>
        <taxon>Decapoda</taxon>
        <taxon>Pleocyemata</taxon>
        <taxon>Brachyura</taxon>
        <taxon>Eubrachyura</taxon>
        <taxon>Portunoidea</taxon>
        <taxon>Portunidae</taxon>
        <taxon>Portuninae</taxon>
        <taxon>Portunus</taxon>
    </lineage>
</organism>
<name>A0A5B7J330_PORTR</name>
<dbReference type="Proteomes" id="UP000324222">
    <property type="component" value="Unassembled WGS sequence"/>
</dbReference>
<evidence type="ECO:0000313" key="1">
    <source>
        <dbReference type="EMBL" id="MPC89155.1"/>
    </source>
</evidence>
<protein>
    <submittedName>
        <fullName evidence="1">Uncharacterized protein</fullName>
    </submittedName>
</protein>
<proteinExistence type="predicted"/>
<evidence type="ECO:0000313" key="2">
    <source>
        <dbReference type="Proteomes" id="UP000324222"/>
    </source>
</evidence>